<evidence type="ECO:0000259" key="3">
    <source>
        <dbReference type="PROSITE" id="PS50994"/>
    </source>
</evidence>
<protein>
    <submittedName>
        <fullName evidence="4">Putative zinc finger, CCHC-type</fullName>
    </submittedName>
</protein>
<proteinExistence type="predicted"/>
<dbReference type="InterPro" id="IPR012337">
    <property type="entry name" value="RNaseH-like_sf"/>
</dbReference>
<dbReference type="PANTHER" id="PTHR42648:SF28">
    <property type="entry name" value="TRANSPOSON-ENCODED PROTEIN WITH RIBONUCLEASE H-LIKE AND RETROVIRUS ZINC FINGER-LIKE DOMAINS"/>
    <property type="match status" value="1"/>
</dbReference>
<reference evidence="4" key="1">
    <citation type="journal article" date="2019" name="Sci. Rep.">
        <title>Draft genome of Tanacetum cinerariifolium, the natural source of mosquito coil.</title>
        <authorList>
            <person name="Yamashiro T."/>
            <person name="Shiraishi A."/>
            <person name="Satake H."/>
            <person name="Nakayama K."/>
        </authorList>
    </citation>
    <scope>NUCLEOTIDE SEQUENCE</scope>
</reference>
<evidence type="ECO:0000256" key="2">
    <source>
        <dbReference type="ARBA" id="ARBA00022801"/>
    </source>
</evidence>
<dbReference type="SUPFAM" id="SSF53098">
    <property type="entry name" value="Ribonuclease H-like"/>
    <property type="match status" value="1"/>
</dbReference>
<keyword evidence="2" id="KW-0378">Hydrolase</keyword>
<keyword evidence="1" id="KW-0479">Metal-binding</keyword>
<feature type="domain" description="Integrase catalytic" evidence="3">
    <location>
        <begin position="8"/>
        <end position="184"/>
    </location>
</feature>
<name>A0A699HRB1_TANCI</name>
<organism evidence="4">
    <name type="scientific">Tanacetum cinerariifolium</name>
    <name type="common">Dalmatian daisy</name>
    <name type="synonym">Chrysanthemum cinerariifolium</name>
    <dbReference type="NCBI Taxonomy" id="118510"/>
    <lineage>
        <taxon>Eukaryota</taxon>
        <taxon>Viridiplantae</taxon>
        <taxon>Streptophyta</taxon>
        <taxon>Embryophyta</taxon>
        <taxon>Tracheophyta</taxon>
        <taxon>Spermatophyta</taxon>
        <taxon>Magnoliopsida</taxon>
        <taxon>eudicotyledons</taxon>
        <taxon>Gunneridae</taxon>
        <taxon>Pentapetalae</taxon>
        <taxon>asterids</taxon>
        <taxon>campanulids</taxon>
        <taxon>Asterales</taxon>
        <taxon>Asteraceae</taxon>
        <taxon>Asteroideae</taxon>
        <taxon>Anthemideae</taxon>
        <taxon>Anthemidinae</taxon>
        <taxon>Tanacetum</taxon>
    </lineage>
</organism>
<dbReference type="InterPro" id="IPR013103">
    <property type="entry name" value="RVT_2"/>
</dbReference>
<evidence type="ECO:0000313" key="4">
    <source>
        <dbReference type="EMBL" id="GEY45532.1"/>
    </source>
</evidence>
<dbReference type="GO" id="GO:0016787">
    <property type="term" value="F:hydrolase activity"/>
    <property type="evidence" value="ECO:0007669"/>
    <property type="project" value="UniProtKB-KW"/>
</dbReference>
<dbReference type="InterPro" id="IPR036397">
    <property type="entry name" value="RNaseH_sf"/>
</dbReference>
<dbReference type="AlphaFoldDB" id="A0A699HRB1"/>
<dbReference type="PANTHER" id="PTHR42648">
    <property type="entry name" value="TRANSPOSASE, PUTATIVE-RELATED"/>
    <property type="match status" value="1"/>
</dbReference>
<gene>
    <name evidence="4" type="ORF">Tci_417506</name>
</gene>
<dbReference type="EMBL" id="BKCJ010180012">
    <property type="protein sequence ID" value="GEY45532.1"/>
    <property type="molecule type" value="Genomic_DNA"/>
</dbReference>
<sequence>MDLDHALRIDPPAALTAESTTDQKRAYEQGGDLTEYLSSVEQQFKGTSKAHASTLIRKMLTTKYDRRKLKNQLDRKIKVVRSNGGCEYYGRHTDVGKALGSFFNFCKDHGIINQYTMSDTPQHNGVAERRNSTLMDMVRSMLANSNLPEFLWTEALKTDVYILNRADFDLGKCNDPESFEDAITYDQSAHWKEAMEDELNSMSKNHIWKLAELLMGAKPVRCKWVYKTKLDPNENVERYKTRLVAKGYTQKEGVDYKETFSPVLRKDSLRIVMALL</sequence>
<dbReference type="PROSITE" id="PS50994">
    <property type="entry name" value="INTEGRASE"/>
    <property type="match status" value="1"/>
</dbReference>
<dbReference type="Pfam" id="PF07727">
    <property type="entry name" value="RVT_2"/>
    <property type="match status" value="1"/>
</dbReference>
<dbReference type="InterPro" id="IPR039537">
    <property type="entry name" value="Retrotran_Ty1/copia-like"/>
</dbReference>
<dbReference type="GO" id="GO:0046872">
    <property type="term" value="F:metal ion binding"/>
    <property type="evidence" value="ECO:0007669"/>
    <property type="project" value="UniProtKB-KW"/>
</dbReference>
<evidence type="ECO:0000256" key="1">
    <source>
        <dbReference type="ARBA" id="ARBA00022723"/>
    </source>
</evidence>
<accession>A0A699HRB1</accession>
<dbReference type="Gene3D" id="3.30.420.10">
    <property type="entry name" value="Ribonuclease H-like superfamily/Ribonuclease H"/>
    <property type="match status" value="1"/>
</dbReference>
<dbReference type="GO" id="GO:0003676">
    <property type="term" value="F:nucleic acid binding"/>
    <property type="evidence" value="ECO:0007669"/>
    <property type="project" value="InterPro"/>
</dbReference>
<comment type="caution">
    <text evidence="4">The sequence shown here is derived from an EMBL/GenBank/DDBJ whole genome shotgun (WGS) entry which is preliminary data.</text>
</comment>
<dbReference type="InterPro" id="IPR001584">
    <property type="entry name" value="Integrase_cat-core"/>
</dbReference>
<dbReference type="GO" id="GO:0015074">
    <property type="term" value="P:DNA integration"/>
    <property type="evidence" value="ECO:0007669"/>
    <property type="project" value="InterPro"/>
</dbReference>